<dbReference type="SUPFAM" id="SSF46785">
    <property type="entry name" value="Winged helix' DNA-binding domain"/>
    <property type="match status" value="1"/>
</dbReference>
<dbReference type="Gene3D" id="1.10.10.10">
    <property type="entry name" value="Winged helix-like DNA-binding domain superfamily/Winged helix DNA-binding domain"/>
    <property type="match status" value="1"/>
</dbReference>
<evidence type="ECO:0000259" key="1">
    <source>
        <dbReference type="Pfam" id="PF00126"/>
    </source>
</evidence>
<dbReference type="Pfam" id="PF00126">
    <property type="entry name" value="HTH_1"/>
    <property type="match status" value="1"/>
</dbReference>
<dbReference type="Proteomes" id="UP000664122">
    <property type="component" value="Unassembled WGS sequence"/>
</dbReference>
<protein>
    <submittedName>
        <fullName evidence="2">LysR family transcriptional regulator</fullName>
    </submittedName>
</protein>
<dbReference type="InterPro" id="IPR000847">
    <property type="entry name" value="LysR_HTH_N"/>
</dbReference>
<dbReference type="InterPro" id="IPR036390">
    <property type="entry name" value="WH_DNA-bd_sf"/>
</dbReference>
<dbReference type="GO" id="GO:0003700">
    <property type="term" value="F:DNA-binding transcription factor activity"/>
    <property type="evidence" value="ECO:0007669"/>
    <property type="project" value="InterPro"/>
</dbReference>
<name>A0A939G2F7_9HYPH</name>
<reference evidence="2" key="1">
    <citation type="submission" date="2021-03" db="EMBL/GenBank/DDBJ databases">
        <title>Whole genome sequence of Jiella sp. CQZ9-1.</title>
        <authorList>
            <person name="Tuo L."/>
        </authorList>
    </citation>
    <scope>NUCLEOTIDE SEQUENCE</scope>
    <source>
        <strain evidence="2">CQZ9-1</strain>
    </source>
</reference>
<keyword evidence="3" id="KW-1185">Reference proteome</keyword>
<proteinExistence type="predicted"/>
<organism evidence="2 3">
    <name type="scientific">Jiella flava</name>
    <dbReference type="NCBI Taxonomy" id="2816857"/>
    <lineage>
        <taxon>Bacteria</taxon>
        <taxon>Pseudomonadati</taxon>
        <taxon>Pseudomonadota</taxon>
        <taxon>Alphaproteobacteria</taxon>
        <taxon>Hyphomicrobiales</taxon>
        <taxon>Aurantimonadaceae</taxon>
        <taxon>Jiella</taxon>
    </lineage>
</organism>
<gene>
    <name evidence="2" type="ORF">J1C48_17265</name>
</gene>
<dbReference type="AlphaFoldDB" id="A0A939G2F7"/>
<accession>A0A939G2F7</accession>
<dbReference type="InterPro" id="IPR036388">
    <property type="entry name" value="WH-like_DNA-bd_sf"/>
</dbReference>
<evidence type="ECO:0000313" key="3">
    <source>
        <dbReference type="Proteomes" id="UP000664122"/>
    </source>
</evidence>
<comment type="caution">
    <text evidence="2">The sequence shown here is derived from an EMBL/GenBank/DDBJ whole genome shotgun (WGS) entry which is preliminary data.</text>
</comment>
<dbReference type="PANTHER" id="PTHR30432">
    <property type="entry name" value="TRANSCRIPTIONAL REGULATOR MODE"/>
    <property type="match status" value="1"/>
</dbReference>
<feature type="domain" description="HTH lysR-type" evidence="1">
    <location>
        <begin position="27"/>
        <end position="87"/>
    </location>
</feature>
<dbReference type="InterPro" id="IPR051815">
    <property type="entry name" value="Molybdate_resp_trans_reg"/>
</dbReference>
<dbReference type="RefSeq" id="WP_207259252.1">
    <property type="nucleotide sequence ID" value="NZ_JAFMPP010000020.1"/>
</dbReference>
<sequence>MTSEQAAIAHLRLRLDDRLSIGPGKARLLAAIEETGSLAAAGRRMKMSYKRAWLLVDEMNRAFREPLVSAARGGSSGGGAKLTETGRTVLTAYRASESLAEAAVRAHVEALRRLLCDPTSRKEGGGDEN</sequence>
<evidence type="ECO:0000313" key="2">
    <source>
        <dbReference type="EMBL" id="MBO0664333.1"/>
    </source>
</evidence>
<dbReference type="EMBL" id="JAFMPP010000020">
    <property type="protein sequence ID" value="MBO0664333.1"/>
    <property type="molecule type" value="Genomic_DNA"/>
</dbReference>
<dbReference type="PANTHER" id="PTHR30432:SF1">
    <property type="entry name" value="DNA-BINDING TRANSCRIPTIONAL DUAL REGULATOR MODE"/>
    <property type="match status" value="1"/>
</dbReference>